<evidence type="ECO:0000313" key="1">
    <source>
        <dbReference type="EMBL" id="QGT82820.1"/>
    </source>
</evidence>
<evidence type="ECO:0000313" key="2">
    <source>
        <dbReference type="Proteomes" id="UP000423413"/>
    </source>
</evidence>
<organism evidence="1 2">
    <name type="scientific">Pseudomonas coronafaciens pv. coronafaciens</name>
    <dbReference type="NCBI Taxonomy" id="235275"/>
    <lineage>
        <taxon>Bacteria</taxon>
        <taxon>Pseudomonadati</taxon>
        <taxon>Pseudomonadota</taxon>
        <taxon>Gammaproteobacteria</taxon>
        <taxon>Pseudomonadales</taxon>
        <taxon>Pseudomonadaceae</taxon>
        <taxon>Pseudomonas</taxon>
        <taxon>Pseudomonas coronafaciens</taxon>
    </lineage>
</organism>
<dbReference type="Proteomes" id="UP000423413">
    <property type="component" value="Chromosome"/>
</dbReference>
<dbReference type="RefSeq" id="WP_191892650.1">
    <property type="nucleotide sequence ID" value="NZ_CP046441.1"/>
</dbReference>
<protein>
    <submittedName>
        <fullName evidence="1">Uncharacterized protein</fullName>
    </submittedName>
</protein>
<accession>A0AAE6QKZ5</accession>
<proteinExistence type="predicted"/>
<dbReference type="AlphaFoldDB" id="A0AAE6QKZ5"/>
<sequence>MTDELERNLLIKHFRIFGVDRSSLDVTTHWEIGCGDGWFMLLEKLCDDIQAHIEEQQIPQVEFSQIKEKFGELRVYYSRGDQRVEELINGAEIASKITCENCGNIGEVQRTRYGWIKTLCADCLTKTNE</sequence>
<gene>
    <name evidence="1" type="ORF">GMO17_17430</name>
</gene>
<reference evidence="1 2" key="1">
    <citation type="submission" date="2019-11" db="EMBL/GenBank/DDBJ databases">
        <title>Complete genome sequence of Pseudomonas syringae pv. coronafaciens isolate B19001 originated in imported oat cereal.</title>
        <authorList>
            <person name="Kim S.M."/>
            <person name="Lee B.C."/>
            <person name="Seo S.J."/>
            <person name="Lee J.E."/>
            <person name="Choi N.J."/>
            <person name="Park J.H."/>
        </authorList>
    </citation>
    <scope>NUCLEOTIDE SEQUENCE [LARGE SCALE GENOMIC DNA]</scope>
    <source>
        <strain evidence="1 2">B19001</strain>
    </source>
</reference>
<name>A0AAE6QKZ5_9PSED</name>
<dbReference type="EMBL" id="CP046441">
    <property type="protein sequence ID" value="QGT82820.1"/>
    <property type="molecule type" value="Genomic_DNA"/>
</dbReference>